<feature type="region of interest" description="Disordered" evidence="1">
    <location>
        <begin position="636"/>
        <end position="975"/>
    </location>
</feature>
<comment type="caution">
    <text evidence="2">The sequence shown here is derived from an EMBL/GenBank/DDBJ whole genome shotgun (WGS) entry which is preliminary data.</text>
</comment>
<feature type="compositionally biased region" description="Low complexity" evidence="1">
    <location>
        <begin position="51"/>
        <end position="65"/>
    </location>
</feature>
<feature type="compositionally biased region" description="Polar residues" evidence="1">
    <location>
        <begin position="318"/>
        <end position="328"/>
    </location>
</feature>
<feature type="compositionally biased region" description="Polar residues" evidence="1">
    <location>
        <begin position="963"/>
        <end position="972"/>
    </location>
</feature>
<feature type="compositionally biased region" description="Basic and acidic residues" evidence="1">
    <location>
        <begin position="1211"/>
        <end position="1235"/>
    </location>
</feature>
<gene>
    <name evidence="2" type="ORF">TARUN_5373</name>
</gene>
<dbReference type="EMBL" id="PXOA01000322">
    <property type="protein sequence ID" value="RFU76880.1"/>
    <property type="molecule type" value="Genomic_DNA"/>
</dbReference>
<feature type="compositionally biased region" description="Basic and acidic residues" evidence="1">
    <location>
        <begin position="339"/>
        <end position="363"/>
    </location>
</feature>
<organism evidence="2 3">
    <name type="scientific">Trichoderma arundinaceum</name>
    <dbReference type="NCBI Taxonomy" id="490622"/>
    <lineage>
        <taxon>Eukaryota</taxon>
        <taxon>Fungi</taxon>
        <taxon>Dikarya</taxon>
        <taxon>Ascomycota</taxon>
        <taxon>Pezizomycotina</taxon>
        <taxon>Sordariomycetes</taxon>
        <taxon>Hypocreomycetidae</taxon>
        <taxon>Hypocreales</taxon>
        <taxon>Hypocreaceae</taxon>
        <taxon>Trichoderma</taxon>
    </lineage>
</organism>
<dbReference type="OrthoDB" id="3946221at2759"/>
<feature type="region of interest" description="Disordered" evidence="1">
    <location>
        <begin position="20"/>
        <end position="74"/>
    </location>
</feature>
<feature type="compositionally biased region" description="Acidic residues" evidence="1">
    <location>
        <begin position="670"/>
        <end position="724"/>
    </location>
</feature>
<feature type="compositionally biased region" description="Acidic residues" evidence="1">
    <location>
        <begin position="99"/>
        <end position="108"/>
    </location>
</feature>
<feature type="compositionally biased region" description="Basic and acidic residues" evidence="1">
    <location>
        <begin position="950"/>
        <end position="961"/>
    </location>
</feature>
<feature type="compositionally biased region" description="Polar residues" evidence="1">
    <location>
        <begin position="1278"/>
        <end position="1287"/>
    </location>
</feature>
<feature type="compositionally biased region" description="Polar residues" evidence="1">
    <location>
        <begin position="1023"/>
        <end position="1038"/>
    </location>
</feature>
<feature type="region of interest" description="Disordered" evidence="1">
    <location>
        <begin position="1007"/>
        <end position="1235"/>
    </location>
</feature>
<feature type="compositionally biased region" description="Polar residues" evidence="1">
    <location>
        <begin position="1341"/>
        <end position="1365"/>
    </location>
</feature>
<feature type="region of interest" description="Disordered" evidence="1">
    <location>
        <begin position="95"/>
        <end position="131"/>
    </location>
</feature>
<evidence type="ECO:0000313" key="3">
    <source>
        <dbReference type="Proteomes" id="UP000266272"/>
    </source>
</evidence>
<feature type="compositionally biased region" description="Basic residues" evidence="1">
    <location>
        <begin position="1499"/>
        <end position="1510"/>
    </location>
</feature>
<sequence length="1614" mass="182194">MPRRRKSGFQPASFNLRWHSIADPNTPSVDIMSSPDPLNEPTISFPSFAPQSASRRVTRSQRSQRFISPADSARKQTFELEVGDSSSPERLLVTVETAGDGDDEEDDMATTTSGTRRKLFKSPVQSPTVRRMRDDDTITTTIPLRESAEDELTTAITPSRRRSRLRLSNGTPLPAAAGVKRRARSPIKRSPRRQRSERFGGGNTTELHFEEKENIQTTPKTAKRGRPPKNQAVEPPSEPGTTKRGRRRQAMAPDELVEIAEEAAVERSFVQNGRRTSESDAVDLIPAPSEQHADAASNADTESDIWMATMDDEETPRASAQPSTTQLSSKKRPPVGGSTRKDDHGHRASEASDRSSVDDHHDFSSQTNDTIAQGEDFSMIFMDSIPSLQASLNGNGVFVPTAHDDEELGEETHLIINNTLESLRQEVAQTSDPVDITEPIEIPELPDTEEQPEPEFVPIIRESARNARLSLSPWWSRKPKKMGSSPLRHQTLRSAAKRSGRLFKADHREDEPTPTRAGKQTTFVHSREDRSNDYDDSFSEIPQNYLDAPTPKPLNFSATQTDREVDLMEYGLQEEEQPQDNEEPAGEPEEDAPEEAVEEAVEEAPEEAVEEAEDVEEETVEDVAASGRLFARIGRAIGLGMRKLPTPDFSSPVRHIDEEEDGHTEHVEHEDYEEPEEYEEHEDDEEQQEVLEQEEFDQEHEQGLEEAEEEEEEEAEAEEEEAEEVTVVQAYEEQEVMEEHEEQLEVEELEEQEQEEEEEEEEEEELEMELEHEEQEEEMDEYVEQEELEELEEHEEHEEHEELEEHEEYEEHDEHDEPEEPEEPAEYSYEPLARMRASNIAHRHPENDGNHANREIRLNSREQQPEQLEPTPEHEEQPAKVTPLHQMSSPLQDPQSVPPQEHVQEKIVRPVLSSIMRAGRVLQSVTSDPPSPGDREKQLGSPFRSSTSKESSHSAKEDRHQLLSKSPPQSLNFGRDQLTISKLPVNHATTVDTDLLSMNADAVDQVLERNAREHLHKKRPSSRESVASSLGNTPQSGGAMSWVEKEGPISPSLRGDNTLMQAARLSSTRNTKEPIALGQVDGAGEELDGVEEVEEEEAEEEEHEWQEEQDEEQEQEQEGEEEEEVEEEEDDDDDIDIWEYEAQREVPPPVLQESTIPSVQDHGPASGPSSWRDAQRATEATATVVGLSNDQSKTSQMKRAIGRQSNENTADEEHSLVSRNQHDKEPETATKSKRFDLSSFFSSPAAIPGLLAEKFRSIKSKAPAEPATRAEPIRPTQELPTMPTTSMFPRFRQNENGSQNLRRTDPVSSPIQSDFPGNEQVVDHSSSPGTPERPHLPVIAQKQNFTPRPRQASNTFFQPSSSRATATPPRMQLSHEDIHKWQLETSNASEASPKNLRHLLRPLPSKHASPKKSSLRSPLKPHTPGRVVEFTSGVLSPQGQARIRAQRDRANVDASEEDISAIAATSTHAEPRAGKGSMGRQQQPPKLIPSRVIKPAGVTKKRPIKKRRRREPPSETVWTRQHWIFLDTLLQMRRQSPFSEEYEPVSQKYLGKVITSMDESMVLEKWHLECVDAFKSQIGGWDEGELAKRLFALILGEAKRRRSSVDQSPGVMFH</sequence>
<feature type="compositionally biased region" description="Polar residues" evidence="1">
    <location>
        <begin position="1058"/>
        <end position="1069"/>
    </location>
</feature>
<dbReference type="Proteomes" id="UP000266272">
    <property type="component" value="Unassembled WGS sequence"/>
</dbReference>
<feature type="region of interest" description="Disordered" evidence="1">
    <location>
        <begin position="145"/>
        <end position="282"/>
    </location>
</feature>
<feature type="compositionally biased region" description="Acidic residues" evidence="1">
    <location>
        <begin position="572"/>
        <end position="621"/>
    </location>
</feature>
<feature type="region of interest" description="Disordered" evidence="1">
    <location>
        <begin position="1403"/>
        <end position="1427"/>
    </location>
</feature>
<evidence type="ECO:0000256" key="1">
    <source>
        <dbReference type="SAM" id="MobiDB-lite"/>
    </source>
</evidence>
<reference evidence="2 3" key="1">
    <citation type="journal article" date="2018" name="PLoS Pathog.">
        <title>Evolution of structural diversity of trichothecenes, a family of toxins produced by plant pathogenic and entomopathogenic fungi.</title>
        <authorList>
            <person name="Proctor R.H."/>
            <person name="McCormick S.P."/>
            <person name="Kim H.S."/>
            <person name="Cardoza R.E."/>
            <person name="Stanley A.M."/>
            <person name="Lindo L."/>
            <person name="Kelly A."/>
            <person name="Brown D.W."/>
            <person name="Lee T."/>
            <person name="Vaughan M.M."/>
            <person name="Alexander N.J."/>
            <person name="Busman M."/>
            <person name="Gutierrez S."/>
        </authorList>
    </citation>
    <scope>NUCLEOTIDE SEQUENCE [LARGE SCALE GENOMIC DNA]</scope>
    <source>
        <strain evidence="2 3">IBT 40837</strain>
    </source>
</reference>
<feature type="compositionally biased region" description="Polar residues" evidence="1">
    <location>
        <begin position="1178"/>
        <end position="1208"/>
    </location>
</feature>
<feature type="region of interest" description="Disordered" evidence="1">
    <location>
        <begin position="1261"/>
        <end position="1370"/>
    </location>
</feature>
<feature type="region of interest" description="Disordered" evidence="1">
    <location>
        <begin position="477"/>
        <end position="623"/>
    </location>
</feature>
<accession>A0A395NLD5</accession>
<protein>
    <submittedName>
        <fullName evidence="2">Uncharacterized protein</fullName>
    </submittedName>
</protein>
<evidence type="ECO:0000313" key="2">
    <source>
        <dbReference type="EMBL" id="RFU76880.1"/>
    </source>
</evidence>
<proteinExistence type="predicted"/>
<feature type="compositionally biased region" description="Acidic residues" evidence="1">
    <location>
        <begin position="732"/>
        <end position="825"/>
    </location>
</feature>
<feature type="region of interest" description="Disordered" evidence="1">
    <location>
        <begin position="313"/>
        <end position="371"/>
    </location>
</feature>
<feature type="compositionally biased region" description="Basic and acidic residues" evidence="1">
    <location>
        <begin position="843"/>
        <end position="864"/>
    </location>
</feature>
<feature type="compositionally biased region" description="Acidic residues" evidence="1">
    <location>
        <begin position="1083"/>
        <end position="1139"/>
    </location>
</feature>
<feature type="compositionally biased region" description="Polar residues" evidence="1">
    <location>
        <begin position="1294"/>
        <end position="1312"/>
    </location>
</feature>
<feature type="compositionally biased region" description="Polar residues" evidence="1">
    <location>
        <begin position="885"/>
        <end position="895"/>
    </location>
</feature>
<keyword evidence="3" id="KW-1185">Reference proteome</keyword>
<feature type="region of interest" description="Disordered" evidence="1">
    <location>
        <begin position="1463"/>
        <end position="1513"/>
    </location>
</feature>
<feature type="compositionally biased region" description="Basic and acidic residues" evidence="1">
    <location>
        <begin position="503"/>
        <end position="513"/>
    </location>
</feature>
<name>A0A395NLD5_TRIAR</name>
<feature type="compositionally biased region" description="Basic residues" evidence="1">
    <location>
        <begin position="179"/>
        <end position="195"/>
    </location>
</feature>
<dbReference type="STRING" id="490622.A0A395NLD5"/>